<evidence type="ECO:0000256" key="1">
    <source>
        <dbReference type="SAM" id="Phobius"/>
    </source>
</evidence>
<keyword evidence="3" id="KW-1185">Reference proteome</keyword>
<evidence type="ECO:0000313" key="2">
    <source>
        <dbReference type="EMBL" id="RID82926.1"/>
    </source>
</evidence>
<dbReference type="AlphaFoldDB" id="A0A398B570"/>
<keyword evidence="1" id="KW-1133">Transmembrane helix</keyword>
<name>A0A398B570_9BACI</name>
<feature type="transmembrane region" description="Helical" evidence="1">
    <location>
        <begin position="59"/>
        <end position="84"/>
    </location>
</feature>
<keyword evidence="1" id="KW-0472">Membrane</keyword>
<accession>A0A398B570</accession>
<gene>
    <name evidence="2" type="ORF">D1970_17700</name>
</gene>
<protein>
    <submittedName>
        <fullName evidence="2">Uncharacterized protein</fullName>
    </submittedName>
</protein>
<sequence length="86" mass="9200">MNIVSIILSVVSFSLFFLVVRGNPDALSGQGPLIMWGMLLIPLIGLVTSFIGKKGTLKWVAIILSLAAVVICSGLAFMGLFLLMDF</sequence>
<dbReference type="RefSeq" id="WP_119114197.1">
    <property type="nucleotide sequence ID" value="NZ_CBCSEO010000027.1"/>
</dbReference>
<proteinExistence type="predicted"/>
<dbReference type="EMBL" id="QWVT01000030">
    <property type="protein sequence ID" value="RID82926.1"/>
    <property type="molecule type" value="Genomic_DNA"/>
</dbReference>
<comment type="caution">
    <text evidence="2">The sequence shown here is derived from an EMBL/GenBank/DDBJ whole genome shotgun (WGS) entry which is preliminary data.</text>
</comment>
<dbReference type="Proteomes" id="UP000265816">
    <property type="component" value="Unassembled WGS sequence"/>
</dbReference>
<reference evidence="2 3" key="1">
    <citation type="submission" date="2018-08" db="EMBL/GenBank/DDBJ databases">
        <title>Bacillus jemisoniae sp. nov., Bacillus chryseoplanitiae sp. nov., Bacillus resnikiae sp. nov., and Bacillus frankliniae sp. nov., isolated from Viking spacecraft and associated surfaces.</title>
        <authorList>
            <person name="Seuylemezian A."/>
            <person name="Vaishampayan P."/>
        </authorList>
    </citation>
    <scope>NUCLEOTIDE SEQUENCE [LARGE SCALE GENOMIC DNA]</scope>
    <source>
        <strain evidence="2 3">JJ-247</strain>
    </source>
</reference>
<organism evidence="2 3">
    <name type="scientific">Mesobacillus zeae</name>
    <dbReference type="NCBI Taxonomy" id="1917180"/>
    <lineage>
        <taxon>Bacteria</taxon>
        <taxon>Bacillati</taxon>
        <taxon>Bacillota</taxon>
        <taxon>Bacilli</taxon>
        <taxon>Bacillales</taxon>
        <taxon>Bacillaceae</taxon>
        <taxon>Mesobacillus</taxon>
    </lineage>
</organism>
<feature type="transmembrane region" description="Helical" evidence="1">
    <location>
        <begin position="32"/>
        <end position="52"/>
    </location>
</feature>
<evidence type="ECO:0000313" key="3">
    <source>
        <dbReference type="Proteomes" id="UP000265816"/>
    </source>
</evidence>
<keyword evidence="1" id="KW-0812">Transmembrane</keyword>